<protein>
    <recommendedName>
        <fullName evidence="6">Ankyrin repeat protein</fullName>
    </recommendedName>
</protein>
<dbReference type="SMART" id="SM00248">
    <property type="entry name" value="ANK"/>
    <property type="match status" value="4"/>
</dbReference>
<accession>A0ABR4F348</accession>
<organism evidence="4 5">
    <name type="scientific">Diaporthe vaccinii</name>
    <dbReference type="NCBI Taxonomy" id="105482"/>
    <lineage>
        <taxon>Eukaryota</taxon>
        <taxon>Fungi</taxon>
        <taxon>Dikarya</taxon>
        <taxon>Ascomycota</taxon>
        <taxon>Pezizomycotina</taxon>
        <taxon>Sordariomycetes</taxon>
        <taxon>Sordariomycetidae</taxon>
        <taxon>Diaporthales</taxon>
        <taxon>Diaporthaceae</taxon>
        <taxon>Diaporthe</taxon>
        <taxon>Diaporthe eres species complex</taxon>
    </lineage>
</organism>
<proteinExistence type="predicted"/>
<feature type="repeat" description="ANK" evidence="3">
    <location>
        <begin position="81"/>
        <end position="113"/>
    </location>
</feature>
<feature type="repeat" description="ANK" evidence="3">
    <location>
        <begin position="115"/>
        <end position="147"/>
    </location>
</feature>
<dbReference type="Gene3D" id="1.25.40.20">
    <property type="entry name" value="Ankyrin repeat-containing domain"/>
    <property type="match status" value="1"/>
</dbReference>
<evidence type="ECO:0000313" key="5">
    <source>
        <dbReference type="Proteomes" id="UP001600888"/>
    </source>
</evidence>
<dbReference type="InterPro" id="IPR050776">
    <property type="entry name" value="Ank_Repeat/CDKN_Inhibitor"/>
</dbReference>
<dbReference type="PANTHER" id="PTHR24201:SF2">
    <property type="entry name" value="ANKYRIN REPEAT DOMAIN-CONTAINING PROTEIN 42"/>
    <property type="match status" value="1"/>
</dbReference>
<dbReference type="Pfam" id="PF12796">
    <property type="entry name" value="Ank_2"/>
    <property type="match status" value="2"/>
</dbReference>
<dbReference type="InterPro" id="IPR002110">
    <property type="entry name" value="Ankyrin_rpt"/>
</dbReference>
<dbReference type="PANTHER" id="PTHR24201">
    <property type="entry name" value="ANK_REP_REGION DOMAIN-CONTAINING PROTEIN"/>
    <property type="match status" value="1"/>
</dbReference>
<evidence type="ECO:0008006" key="6">
    <source>
        <dbReference type="Google" id="ProtNLM"/>
    </source>
</evidence>
<reference evidence="4 5" key="1">
    <citation type="submission" date="2024-03" db="EMBL/GenBank/DDBJ databases">
        <title>A high-quality draft genome sequence of Diaporthe vaccinii, a causative agent of upright dieback and viscid rot disease in cranberry plants.</title>
        <authorList>
            <person name="Sarrasin M."/>
            <person name="Lang B.F."/>
            <person name="Burger G."/>
        </authorList>
    </citation>
    <scope>NUCLEOTIDE SEQUENCE [LARGE SCALE GENOMIC DNA]</scope>
    <source>
        <strain evidence="4 5">IS7</strain>
    </source>
</reference>
<dbReference type="EMBL" id="JBAWTH010000014">
    <property type="protein sequence ID" value="KAL2289093.1"/>
    <property type="molecule type" value="Genomic_DNA"/>
</dbReference>
<keyword evidence="2 3" id="KW-0040">ANK repeat</keyword>
<dbReference type="PROSITE" id="PS50297">
    <property type="entry name" value="ANK_REP_REGION"/>
    <property type="match status" value="2"/>
</dbReference>
<keyword evidence="1" id="KW-0677">Repeat</keyword>
<dbReference type="InterPro" id="IPR036770">
    <property type="entry name" value="Ankyrin_rpt-contain_sf"/>
</dbReference>
<evidence type="ECO:0000256" key="1">
    <source>
        <dbReference type="ARBA" id="ARBA00022737"/>
    </source>
</evidence>
<feature type="repeat" description="ANK" evidence="3">
    <location>
        <begin position="149"/>
        <end position="181"/>
    </location>
</feature>
<evidence type="ECO:0000256" key="3">
    <source>
        <dbReference type="PROSITE-ProRule" id="PRU00023"/>
    </source>
</evidence>
<sequence length="261" mass="27281">MSEVIDSSSDSQPSAFSPSVMALDVSAVSYESGREALQLAVDGDGNIQEIAWLLEQEAQEHWNSSSLDPTGGASDEPVSCDHHTALGVAASAGHMDAVERLLEAGADPNALVHERGISVLEAAAAQGQLIIVQKLLEAGAHPDHSGEGSGATPLIAAADTGHIEICKALLQSGADVSISKSYWDDISVKEVHCSAIASAGETSNITLLELFLGLVEDADEAFDQDDLNVAVAEGRQKDSARLLRTRKFLNRSGTSINNALV</sequence>
<comment type="caution">
    <text evidence="4">The sequence shown here is derived from an EMBL/GenBank/DDBJ whole genome shotgun (WGS) entry which is preliminary data.</text>
</comment>
<evidence type="ECO:0000256" key="2">
    <source>
        <dbReference type="ARBA" id="ARBA00023043"/>
    </source>
</evidence>
<dbReference type="Proteomes" id="UP001600888">
    <property type="component" value="Unassembled WGS sequence"/>
</dbReference>
<keyword evidence="5" id="KW-1185">Reference proteome</keyword>
<dbReference type="SUPFAM" id="SSF48403">
    <property type="entry name" value="Ankyrin repeat"/>
    <property type="match status" value="1"/>
</dbReference>
<gene>
    <name evidence="4" type="ORF">FJTKL_02913</name>
</gene>
<name>A0ABR4F348_9PEZI</name>
<dbReference type="PROSITE" id="PS50088">
    <property type="entry name" value="ANK_REPEAT"/>
    <property type="match status" value="3"/>
</dbReference>
<evidence type="ECO:0000313" key="4">
    <source>
        <dbReference type="EMBL" id="KAL2289093.1"/>
    </source>
</evidence>